<keyword evidence="8" id="KW-1185">Reference proteome</keyword>
<dbReference type="Gene3D" id="3.40.50.300">
    <property type="entry name" value="P-loop containing nucleotide triphosphate hydrolases"/>
    <property type="match status" value="1"/>
</dbReference>
<dbReference type="InterPro" id="IPR027417">
    <property type="entry name" value="P-loop_NTPase"/>
</dbReference>
<dbReference type="SMART" id="SM00490">
    <property type="entry name" value="HELICc"/>
    <property type="match status" value="1"/>
</dbReference>
<dbReference type="SMART" id="SM00487">
    <property type="entry name" value="DEXDc"/>
    <property type="match status" value="1"/>
</dbReference>
<dbReference type="Pfam" id="PF00271">
    <property type="entry name" value="Helicase_C"/>
    <property type="match status" value="1"/>
</dbReference>
<dbReference type="PANTHER" id="PTHR45766:SF6">
    <property type="entry name" value="SWI_SNF-RELATED MATRIX-ASSOCIATED ACTIN-DEPENDENT REGULATOR OF CHROMATIN SUBFAMILY A-LIKE PROTEIN 1"/>
    <property type="match status" value="1"/>
</dbReference>
<accession>A6P000</accession>
<dbReference type="Proteomes" id="UP000003639">
    <property type="component" value="Unassembled WGS sequence"/>
</dbReference>
<protein>
    <submittedName>
        <fullName evidence="7">Helicase C-terminal domain protein</fullName>
    </submittedName>
</protein>
<dbReference type="CDD" id="cd18793">
    <property type="entry name" value="SF2_C_SNF"/>
    <property type="match status" value="1"/>
</dbReference>
<dbReference type="GO" id="GO:0006281">
    <property type="term" value="P:DNA repair"/>
    <property type="evidence" value="ECO:0007669"/>
    <property type="project" value="TreeGrafter"/>
</dbReference>
<keyword evidence="1" id="KW-0547">Nucleotide-binding</keyword>
<evidence type="ECO:0000313" key="8">
    <source>
        <dbReference type="Proteomes" id="UP000003639"/>
    </source>
</evidence>
<reference evidence="7 8" key="2">
    <citation type="submission" date="2007-06" db="EMBL/GenBank/DDBJ databases">
        <title>Draft genome sequence of Pseudoflavonifractor capillosus ATCC 29799.</title>
        <authorList>
            <person name="Sudarsanam P."/>
            <person name="Ley R."/>
            <person name="Guruge J."/>
            <person name="Turnbaugh P.J."/>
            <person name="Mahowald M."/>
            <person name="Liep D."/>
            <person name="Gordon J."/>
        </authorList>
    </citation>
    <scope>NUCLEOTIDE SEQUENCE [LARGE SCALE GENOMIC DNA]</scope>
    <source>
        <strain evidence="7 8">ATCC 29799</strain>
    </source>
</reference>
<gene>
    <name evidence="7" type="ORF">BACCAP_03805</name>
</gene>
<dbReference type="STRING" id="411467.BACCAP_03805"/>
<dbReference type="GO" id="GO:0031297">
    <property type="term" value="P:replication fork processing"/>
    <property type="evidence" value="ECO:0007669"/>
    <property type="project" value="TreeGrafter"/>
</dbReference>
<dbReference type="InterPro" id="IPR014001">
    <property type="entry name" value="Helicase_ATP-bd"/>
</dbReference>
<dbReference type="GO" id="GO:0004386">
    <property type="term" value="F:helicase activity"/>
    <property type="evidence" value="ECO:0007669"/>
    <property type="project" value="UniProtKB-KW"/>
</dbReference>
<feature type="domain" description="Helicase C-terminal" evidence="6">
    <location>
        <begin position="700"/>
        <end position="885"/>
    </location>
</feature>
<dbReference type="GO" id="GO:0016787">
    <property type="term" value="F:hydrolase activity"/>
    <property type="evidence" value="ECO:0007669"/>
    <property type="project" value="UniProtKB-KW"/>
</dbReference>
<dbReference type="SUPFAM" id="SSF52540">
    <property type="entry name" value="P-loop containing nucleoside triphosphate hydrolases"/>
    <property type="match status" value="1"/>
</dbReference>
<evidence type="ECO:0000256" key="1">
    <source>
        <dbReference type="ARBA" id="ARBA00022741"/>
    </source>
</evidence>
<organism evidence="7 8">
    <name type="scientific">Pseudoflavonifractor capillosus ATCC 29799</name>
    <dbReference type="NCBI Taxonomy" id="411467"/>
    <lineage>
        <taxon>Bacteria</taxon>
        <taxon>Bacillati</taxon>
        <taxon>Bacillota</taxon>
        <taxon>Clostridia</taxon>
        <taxon>Eubacteriales</taxon>
        <taxon>Oscillospiraceae</taxon>
        <taxon>Pseudoflavonifractor</taxon>
    </lineage>
</organism>
<evidence type="ECO:0000259" key="5">
    <source>
        <dbReference type="PROSITE" id="PS51192"/>
    </source>
</evidence>
<keyword evidence="4" id="KW-0067">ATP-binding</keyword>
<name>A6P000_9FIRM</name>
<dbReference type="GO" id="GO:0005524">
    <property type="term" value="F:ATP binding"/>
    <property type="evidence" value="ECO:0007669"/>
    <property type="project" value="UniProtKB-KW"/>
</dbReference>
<evidence type="ECO:0000256" key="4">
    <source>
        <dbReference type="ARBA" id="ARBA00022840"/>
    </source>
</evidence>
<dbReference type="EMBL" id="AAXG02000036">
    <property type="protein sequence ID" value="EDM98369.1"/>
    <property type="molecule type" value="Genomic_DNA"/>
</dbReference>
<evidence type="ECO:0000256" key="2">
    <source>
        <dbReference type="ARBA" id="ARBA00022801"/>
    </source>
</evidence>
<dbReference type="InterPro" id="IPR000330">
    <property type="entry name" value="SNF2_N"/>
</dbReference>
<dbReference type="eggNOG" id="COG0553">
    <property type="taxonomic scope" value="Bacteria"/>
</dbReference>
<sequence>MNSQHNDAIQVMRWIQLMKIINNITEKLSDDLHVEISPHSKVSIAAACFSVYAYEELKEQLEQVDSLRFIFTSPTFLSEPSAKEKREFYIPRQAREKTLHGSEFEIRLRNEFTQKTISKECADWVRRKAQFKSNCTDETMPGFLAVDSEHPVAYAPINGFTRADLGCERGGNMFSMIQQLDAPESKAYLQLFDQLWADKRRMQDVTEQVLERITTAYQENSPEFLYFFALYNIFNDFLENVSEDDLPNEANGFKDSLVWNKLYTFQKDAVLAIISKLEQYNGCILADSVGLGKTFTALAVIKYYENRNLRVLVLCPKKLSDNWMTYKANYVNNPIAGDRLRYDVLYHTDLSRSKGFSGELDLSKINWSAYDLVVIDESHNFRNGGSSHSDEGKYNRYDALMEKVIRPGARTRVLMLSATPVNNRFYDLRNQLALAYEGNSEAWRDKLDTTRSVEEIFRNAQKAFNTWSEWDVELRTTDKLMRMLDFDFFEILDAVTIARSRRHIEKYYNVGEIGKFPTRLPPISKRPPLTDLSDAITYGEIYDLLLSLTLSIYTPSNYILPSRMEKYADLNHEGKNSLTQVGREQGIRRLMSINLLKRLESSVHSFRLTLKRIQDLICTTLDTIAHYDPNLTLELNDLTSTVDFDSDDQEMDLFTVGKKVKIALEDMDYVTWQHDLEEDFNTLYVLVNMVADITPEHDSKLQMLLSTIAEKIDHPINPGNRKVIIFTAFSDTAEYLYDHVSAFAQDKYGLHTALVTGSVSGRTTVPKFKADLNNVLTCFSPISKDKAALMPDGPDIDLLIATDCISEGQNLQDCDCLINYDIHWNPVRLVQRFGRVDRIGSRNEQIQLINFWPDMQLDDYINLKARVETRMKALVMTSTGDDNLLSPEEQGDLEYRKAQLQRLQTEVVDLEDMGTGVSITDLGLNEFRMELMEYAKTHPELETCPGGISAVVAATPDAPAGVVFILKNVHNEVNIDNRNRLHPYYLVYLTEDGVTVHDHLSPKDTLDAMRQLCRGKDKPIEELYRAFNQETEDGRNMAVYSSLLEDAVLSILDAKEDSDLDSFFRAGATTALFSQISGLDDFQLVCFLVIR</sequence>
<dbReference type="PANTHER" id="PTHR45766">
    <property type="entry name" value="DNA ANNEALING HELICASE AND ENDONUCLEASE ZRANB3 FAMILY MEMBER"/>
    <property type="match status" value="1"/>
</dbReference>
<evidence type="ECO:0000259" key="6">
    <source>
        <dbReference type="PROSITE" id="PS51194"/>
    </source>
</evidence>
<dbReference type="PROSITE" id="PS51194">
    <property type="entry name" value="HELICASE_CTER"/>
    <property type="match status" value="1"/>
</dbReference>
<dbReference type="PROSITE" id="PS51192">
    <property type="entry name" value="HELICASE_ATP_BIND_1"/>
    <property type="match status" value="1"/>
</dbReference>
<dbReference type="Pfam" id="PF00176">
    <property type="entry name" value="SNF2-rel_dom"/>
    <property type="match status" value="1"/>
</dbReference>
<feature type="domain" description="Helicase ATP-binding" evidence="5">
    <location>
        <begin position="274"/>
        <end position="438"/>
    </location>
</feature>
<evidence type="ECO:0000256" key="3">
    <source>
        <dbReference type="ARBA" id="ARBA00022806"/>
    </source>
</evidence>
<evidence type="ECO:0000313" key="7">
    <source>
        <dbReference type="EMBL" id="EDM98369.1"/>
    </source>
</evidence>
<dbReference type="InterPro" id="IPR038718">
    <property type="entry name" value="SNF2-like_sf"/>
</dbReference>
<dbReference type="AlphaFoldDB" id="A6P000"/>
<dbReference type="Gene3D" id="3.40.50.10810">
    <property type="entry name" value="Tandem AAA-ATPase domain"/>
    <property type="match status" value="1"/>
</dbReference>
<keyword evidence="2" id="KW-0378">Hydrolase</keyword>
<proteinExistence type="predicted"/>
<dbReference type="InterPro" id="IPR049730">
    <property type="entry name" value="SNF2/RAD54-like_C"/>
</dbReference>
<dbReference type="CDD" id="cd18011">
    <property type="entry name" value="DEXDc_RapA"/>
    <property type="match status" value="1"/>
</dbReference>
<dbReference type="InterPro" id="IPR001650">
    <property type="entry name" value="Helicase_C-like"/>
</dbReference>
<reference evidence="7 8" key="1">
    <citation type="submission" date="2007-04" db="EMBL/GenBank/DDBJ databases">
        <authorList>
            <person name="Fulton L."/>
            <person name="Clifton S."/>
            <person name="Fulton B."/>
            <person name="Xu J."/>
            <person name="Minx P."/>
            <person name="Pepin K.H."/>
            <person name="Johnson M."/>
            <person name="Thiruvilangam P."/>
            <person name="Bhonagiri V."/>
            <person name="Nash W.E."/>
            <person name="Mardis E.R."/>
            <person name="Wilson R.K."/>
        </authorList>
    </citation>
    <scope>NUCLEOTIDE SEQUENCE [LARGE SCALE GENOMIC DNA]</scope>
    <source>
        <strain evidence="7 8">ATCC 29799</strain>
    </source>
</reference>
<comment type="caution">
    <text evidence="7">The sequence shown here is derived from an EMBL/GenBank/DDBJ whole genome shotgun (WGS) entry which is preliminary data.</text>
</comment>
<dbReference type="InterPro" id="IPR057342">
    <property type="entry name" value="DEXDc_RapA"/>
</dbReference>
<dbReference type="CDD" id="cd10311">
    <property type="entry name" value="PLDc_N_DEXD_c"/>
    <property type="match status" value="1"/>
</dbReference>
<keyword evidence="3 7" id="KW-0347">Helicase</keyword>